<organism evidence="2">
    <name type="scientific">uncultured Rubrobacteraceae bacterium</name>
    <dbReference type="NCBI Taxonomy" id="349277"/>
    <lineage>
        <taxon>Bacteria</taxon>
        <taxon>Bacillati</taxon>
        <taxon>Actinomycetota</taxon>
        <taxon>Rubrobacteria</taxon>
        <taxon>Rubrobacterales</taxon>
        <taxon>Rubrobacteraceae</taxon>
        <taxon>environmental samples</taxon>
    </lineage>
</organism>
<keyword evidence="1" id="KW-1133">Transmembrane helix</keyword>
<dbReference type="EMBL" id="CADCVD010000019">
    <property type="protein sequence ID" value="CAA9428066.1"/>
    <property type="molecule type" value="Genomic_DNA"/>
</dbReference>
<proteinExistence type="predicted"/>
<protein>
    <recommendedName>
        <fullName evidence="3">Oxidoreductase</fullName>
    </recommendedName>
</protein>
<reference evidence="2" key="1">
    <citation type="submission" date="2020-02" db="EMBL/GenBank/DDBJ databases">
        <authorList>
            <person name="Meier V. D."/>
        </authorList>
    </citation>
    <scope>NUCLEOTIDE SEQUENCE</scope>
    <source>
        <strain evidence="2">AVDCRST_MAG37</strain>
    </source>
</reference>
<dbReference type="InterPro" id="IPR051907">
    <property type="entry name" value="DoxX-like_oxidoreductase"/>
</dbReference>
<evidence type="ECO:0000256" key="1">
    <source>
        <dbReference type="SAM" id="Phobius"/>
    </source>
</evidence>
<dbReference type="PANTHER" id="PTHR33452">
    <property type="entry name" value="OXIDOREDUCTASE CATD-RELATED"/>
    <property type="match status" value="1"/>
</dbReference>
<keyword evidence="1" id="KW-0812">Transmembrane</keyword>
<dbReference type="PANTHER" id="PTHR33452:SF1">
    <property type="entry name" value="INNER MEMBRANE PROTEIN YPHA-RELATED"/>
    <property type="match status" value="1"/>
</dbReference>
<feature type="transmembrane region" description="Helical" evidence="1">
    <location>
        <begin position="35"/>
        <end position="56"/>
    </location>
</feature>
<name>A0A6J4Q1E6_9ACTN</name>
<sequence length="73" mass="7447">MTPLAAAALIVTMVVAALTVHIKNGFFAQTGGYEFNLALIGMALTLLLAWAGAFSLDAALGAPTLESTLAILL</sequence>
<dbReference type="GO" id="GO:0005886">
    <property type="term" value="C:plasma membrane"/>
    <property type="evidence" value="ECO:0007669"/>
    <property type="project" value="TreeGrafter"/>
</dbReference>
<accession>A0A6J4Q1E6</accession>
<evidence type="ECO:0008006" key="3">
    <source>
        <dbReference type="Google" id="ProtNLM"/>
    </source>
</evidence>
<gene>
    <name evidence="2" type="ORF">AVDCRST_MAG37-387</name>
</gene>
<dbReference type="AlphaFoldDB" id="A0A6J4Q1E6"/>
<evidence type="ECO:0000313" key="2">
    <source>
        <dbReference type="EMBL" id="CAA9428066.1"/>
    </source>
</evidence>
<keyword evidence="1" id="KW-0472">Membrane</keyword>